<dbReference type="AlphaFoldDB" id="A0A9D1KM13"/>
<dbReference type="PANTHER" id="PTHR44846:SF1">
    <property type="entry name" value="MANNOSYL-D-GLYCERATE TRANSPORT_METABOLISM SYSTEM REPRESSOR MNGR-RELATED"/>
    <property type="match status" value="1"/>
</dbReference>
<reference evidence="6" key="2">
    <citation type="journal article" date="2021" name="PeerJ">
        <title>Extensive microbial diversity within the chicken gut microbiome revealed by metagenomics and culture.</title>
        <authorList>
            <person name="Gilroy R."/>
            <person name="Ravi A."/>
            <person name="Getino M."/>
            <person name="Pursley I."/>
            <person name="Horton D.L."/>
            <person name="Alikhan N.F."/>
            <person name="Baker D."/>
            <person name="Gharbi K."/>
            <person name="Hall N."/>
            <person name="Watson M."/>
            <person name="Adriaenssens E.M."/>
            <person name="Foster-Nyarko E."/>
            <person name="Jarju S."/>
            <person name="Secka A."/>
            <person name="Antonio M."/>
            <person name="Oren A."/>
            <person name="Chaudhuri R.R."/>
            <person name="La Ragione R."/>
            <person name="Hildebrand F."/>
            <person name="Pallen M.J."/>
        </authorList>
    </citation>
    <scope>NUCLEOTIDE SEQUENCE</scope>
    <source>
        <strain evidence="6">ChiGjej1B1-24693</strain>
    </source>
</reference>
<dbReference type="SUPFAM" id="SSF46785">
    <property type="entry name" value="Winged helix' DNA-binding domain"/>
    <property type="match status" value="1"/>
</dbReference>
<dbReference type="GO" id="GO:0045892">
    <property type="term" value="P:negative regulation of DNA-templated transcription"/>
    <property type="evidence" value="ECO:0007669"/>
    <property type="project" value="TreeGrafter"/>
</dbReference>
<keyword evidence="3" id="KW-0804">Transcription</keyword>
<dbReference type="SUPFAM" id="SSF64288">
    <property type="entry name" value="Chorismate lyase-like"/>
    <property type="match status" value="1"/>
</dbReference>
<dbReference type="Gene3D" id="3.40.1410.10">
    <property type="entry name" value="Chorismate lyase-like"/>
    <property type="match status" value="1"/>
</dbReference>
<organism evidence="6 7">
    <name type="scientific">Candidatus Avipropionibacterium avicola</name>
    <dbReference type="NCBI Taxonomy" id="2840701"/>
    <lineage>
        <taxon>Bacteria</taxon>
        <taxon>Bacillati</taxon>
        <taxon>Actinomycetota</taxon>
        <taxon>Actinomycetes</taxon>
        <taxon>Propionibacteriales</taxon>
        <taxon>Propionibacteriaceae</taxon>
        <taxon>Propionibacteriaceae incertae sedis</taxon>
        <taxon>Candidatus Avipropionibacterium</taxon>
    </lineage>
</organism>
<dbReference type="InterPro" id="IPR000524">
    <property type="entry name" value="Tscrpt_reg_HTH_GntR"/>
</dbReference>
<dbReference type="GO" id="GO:0003677">
    <property type="term" value="F:DNA binding"/>
    <property type="evidence" value="ECO:0007669"/>
    <property type="project" value="UniProtKB-KW"/>
</dbReference>
<evidence type="ECO:0000256" key="1">
    <source>
        <dbReference type="ARBA" id="ARBA00023015"/>
    </source>
</evidence>
<dbReference type="Pfam" id="PF00392">
    <property type="entry name" value="GntR"/>
    <property type="match status" value="1"/>
</dbReference>
<sequence length="278" mass="29975">MPHASGPEDAGGPEDGSGPEDGGGPWTPPHDWASVASAGSGKHQPGKYQQVASQLSRMIDRRRPGEQLPPEQQLARLFRVSHMTIRRAMEVLSQGGRIRAERGRGTFVADSRVTAQMSGQSFTQAMRAQGRVPSSRVMTAERATPSTSEADALALGPDDRVLRIRRLRLGDDVPMCVETTTLPAERFDGLLDQDLTGSLYALLQQGFATTVHPRSSLVRAHSLDESQAALLDQPSGAAAIRSQVIGVDDDGVPIESTVTICRGDLYQLLFTLTDHKET</sequence>
<dbReference type="EMBL" id="DVLP01000197">
    <property type="protein sequence ID" value="HIT75195.1"/>
    <property type="molecule type" value="Genomic_DNA"/>
</dbReference>
<feature type="domain" description="HTH gntR-type" evidence="5">
    <location>
        <begin position="45"/>
        <end position="111"/>
    </location>
</feature>
<dbReference type="InterPro" id="IPR028978">
    <property type="entry name" value="Chorismate_lyase_/UTRA_dom_sf"/>
</dbReference>
<dbReference type="PROSITE" id="PS50949">
    <property type="entry name" value="HTH_GNTR"/>
    <property type="match status" value="1"/>
</dbReference>
<feature type="region of interest" description="Disordered" evidence="4">
    <location>
        <begin position="1"/>
        <end position="53"/>
    </location>
</feature>
<proteinExistence type="predicted"/>
<keyword evidence="2" id="KW-0238">DNA-binding</keyword>
<name>A0A9D1KM13_9ACTN</name>
<evidence type="ECO:0000313" key="6">
    <source>
        <dbReference type="EMBL" id="HIT75195.1"/>
    </source>
</evidence>
<dbReference type="InterPro" id="IPR036390">
    <property type="entry name" value="WH_DNA-bd_sf"/>
</dbReference>
<protein>
    <submittedName>
        <fullName evidence="6">GntR family transcriptional regulator</fullName>
    </submittedName>
</protein>
<accession>A0A9D1KM13</accession>
<reference evidence="6" key="1">
    <citation type="submission" date="2020-10" db="EMBL/GenBank/DDBJ databases">
        <authorList>
            <person name="Gilroy R."/>
        </authorList>
    </citation>
    <scope>NUCLEOTIDE SEQUENCE</scope>
    <source>
        <strain evidence="6">ChiGjej1B1-24693</strain>
    </source>
</reference>
<dbReference type="SMART" id="SM00866">
    <property type="entry name" value="UTRA"/>
    <property type="match status" value="1"/>
</dbReference>
<dbReference type="Gene3D" id="1.10.10.10">
    <property type="entry name" value="Winged helix-like DNA-binding domain superfamily/Winged helix DNA-binding domain"/>
    <property type="match status" value="1"/>
</dbReference>
<evidence type="ECO:0000256" key="2">
    <source>
        <dbReference type="ARBA" id="ARBA00023125"/>
    </source>
</evidence>
<dbReference type="Pfam" id="PF07702">
    <property type="entry name" value="UTRA"/>
    <property type="match status" value="1"/>
</dbReference>
<dbReference type="CDD" id="cd07377">
    <property type="entry name" value="WHTH_GntR"/>
    <property type="match status" value="1"/>
</dbReference>
<evidence type="ECO:0000256" key="4">
    <source>
        <dbReference type="SAM" id="MobiDB-lite"/>
    </source>
</evidence>
<dbReference type="PANTHER" id="PTHR44846">
    <property type="entry name" value="MANNOSYL-D-GLYCERATE TRANSPORT/METABOLISM SYSTEM REPRESSOR MNGR-RELATED"/>
    <property type="match status" value="1"/>
</dbReference>
<feature type="compositionally biased region" description="Gly residues" evidence="4">
    <location>
        <begin position="13"/>
        <end position="25"/>
    </location>
</feature>
<comment type="caution">
    <text evidence="6">The sequence shown here is derived from an EMBL/GenBank/DDBJ whole genome shotgun (WGS) entry which is preliminary data.</text>
</comment>
<dbReference type="SMART" id="SM00345">
    <property type="entry name" value="HTH_GNTR"/>
    <property type="match status" value="1"/>
</dbReference>
<gene>
    <name evidence="6" type="ORF">IAA98_06400</name>
</gene>
<evidence type="ECO:0000313" key="7">
    <source>
        <dbReference type="Proteomes" id="UP000886842"/>
    </source>
</evidence>
<dbReference type="InterPro" id="IPR050679">
    <property type="entry name" value="Bact_HTH_transcr_reg"/>
</dbReference>
<evidence type="ECO:0000259" key="5">
    <source>
        <dbReference type="PROSITE" id="PS50949"/>
    </source>
</evidence>
<dbReference type="Proteomes" id="UP000886842">
    <property type="component" value="Unassembled WGS sequence"/>
</dbReference>
<dbReference type="GO" id="GO:0003700">
    <property type="term" value="F:DNA-binding transcription factor activity"/>
    <property type="evidence" value="ECO:0007669"/>
    <property type="project" value="InterPro"/>
</dbReference>
<keyword evidence="1" id="KW-0805">Transcription regulation</keyword>
<dbReference type="InterPro" id="IPR036388">
    <property type="entry name" value="WH-like_DNA-bd_sf"/>
</dbReference>
<dbReference type="InterPro" id="IPR011663">
    <property type="entry name" value="UTRA"/>
</dbReference>
<evidence type="ECO:0000256" key="3">
    <source>
        <dbReference type="ARBA" id="ARBA00023163"/>
    </source>
</evidence>